<dbReference type="PANTHER" id="PTHR30085">
    <property type="entry name" value="AMINO ACID ABC TRANSPORTER PERMEASE"/>
    <property type="match status" value="1"/>
</dbReference>
<feature type="chain" id="PRO_5047321131" evidence="4">
    <location>
        <begin position="23"/>
        <end position="303"/>
    </location>
</feature>
<dbReference type="CDD" id="cd13688">
    <property type="entry name" value="PBP2_GltI_DEBP"/>
    <property type="match status" value="1"/>
</dbReference>
<proteinExistence type="inferred from homology"/>
<dbReference type="Pfam" id="PF00497">
    <property type="entry name" value="SBP_bac_3"/>
    <property type="match status" value="1"/>
</dbReference>
<dbReference type="InterPro" id="IPR001638">
    <property type="entry name" value="Solute-binding_3/MltF_N"/>
</dbReference>
<organism evidence="6 7">
    <name type="scientific">Roseibium algicola</name>
    <dbReference type="NCBI Taxonomy" id="2857014"/>
    <lineage>
        <taxon>Bacteria</taxon>
        <taxon>Pseudomonadati</taxon>
        <taxon>Pseudomonadota</taxon>
        <taxon>Alphaproteobacteria</taxon>
        <taxon>Hyphomicrobiales</taxon>
        <taxon>Stappiaceae</taxon>
        <taxon>Roseibium</taxon>
    </lineage>
</organism>
<accession>A0ABM6I4N7</accession>
<dbReference type="SMART" id="SM00062">
    <property type="entry name" value="PBPb"/>
    <property type="match status" value="1"/>
</dbReference>
<keyword evidence="7" id="KW-1185">Reference proteome</keyword>
<reference evidence="6 7" key="1">
    <citation type="submission" date="2017-02" db="EMBL/GenBank/DDBJ databases">
        <authorList>
            <person name="Jeong S."/>
        </authorList>
    </citation>
    <scope>NUCLEOTIDE SEQUENCE [LARGE SCALE GENOMIC DNA]</scope>
    <source>
        <strain evidence="6 7">RMAR6-6</strain>
    </source>
</reference>
<evidence type="ECO:0000256" key="2">
    <source>
        <dbReference type="ARBA" id="ARBA00022448"/>
    </source>
</evidence>
<evidence type="ECO:0000259" key="5">
    <source>
        <dbReference type="SMART" id="SM00062"/>
    </source>
</evidence>
<dbReference type="PANTHER" id="PTHR30085:SF2">
    <property type="entry name" value="GLUTAMATE_ASPARTATE IMPORT SOLUTE-BINDING PROTEIN"/>
    <property type="match status" value="1"/>
</dbReference>
<evidence type="ECO:0000256" key="1">
    <source>
        <dbReference type="ARBA" id="ARBA00010333"/>
    </source>
</evidence>
<keyword evidence="2" id="KW-0813">Transport</keyword>
<dbReference type="Gene3D" id="3.40.190.10">
    <property type="entry name" value="Periplasmic binding protein-like II"/>
    <property type="match status" value="2"/>
</dbReference>
<dbReference type="InterPro" id="IPR051455">
    <property type="entry name" value="Bact_solute-bind_prot3"/>
</dbReference>
<comment type="similarity">
    <text evidence="1">Belongs to the bacterial solute-binding protein 3 family.</text>
</comment>
<dbReference type="EMBL" id="CP019630">
    <property type="protein sequence ID" value="AQQ05352.1"/>
    <property type="molecule type" value="Genomic_DNA"/>
</dbReference>
<feature type="signal peptide" evidence="4">
    <location>
        <begin position="1"/>
        <end position="22"/>
    </location>
</feature>
<dbReference type="RefSeq" id="WP_077292025.1">
    <property type="nucleotide sequence ID" value="NZ_CP019630.1"/>
</dbReference>
<dbReference type="SUPFAM" id="SSF53850">
    <property type="entry name" value="Periplasmic binding protein-like II"/>
    <property type="match status" value="1"/>
</dbReference>
<name>A0ABM6I4N7_9HYPH</name>
<evidence type="ECO:0000313" key="6">
    <source>
        <dbReference type="EMBL" id="AQQ05352.1"/>
    </source>
</evidence>
<keyword evidence="3 4" id="KW-0732">Signal</keyword>
<evidence type="ECO:0000313" key="7">
    <source>
        <dbReference type="Proteomes" id="UP000188174"/>
    </source>
</evidence>
<evidence type="ECO:0000256" key="4">
    <source>
        <dbReference type="SAM" id="SignalP"/>
    </source>
</evidence>
<gene>
    <name evidence="6" type="ORF">B0E33_18675</name>
</gene>
<protein>
    <submittedName>
        <fullName evidence="6">Amino acid ABC transporter substrate-binding protein</fullName>
    </submittedName>
</protein>
<sequence>MKTSIIFAVVAVGFVMPSGAIAQELSGTLAKIKNSGIVTIGHRESSVPFSYYDDNQNVVGYSMDLCDKVVGAIKEELELPGLQIKLVPVSGATRIPLLANGTIDLECGSTTNNAERGKQVAFGPTHFVAANRFVSKTASELHTLDDLKGKSVVAAAGTTNIRQVEKINSERDLDMGVFASKDLAEGFLMVQTDRASAFFLDDVLLAGLVANSKSPTDYTISSIGLSVEPYGIMYRRDDPRFATVVNKSLSDVFTSGEGAAIYQRWFTEPVPPRGINLNFPMSEELKRAFSHPTNSPDPAEYQH</sequence>
<dbReference type="Proteomes" id="UP000188174">
    <property type="component" value="Chromosome"/>
</dbReference>
<evidence type="ECO:0000256" key="3">
    <source>
        <dbReference type="ARBA" id="ARBA00022729"/>
    </source>
</evidence>
<feature type="domain" description="Solute-binding protein family 3/N-terminal" evidence="5">
    <location>
        <begin position="37"/>
        <end position="269"/>
    </location>
</feature>